<sequence>MTLTTASSPSVGHCNTMGTALSMNALAEALGMSLPGCASIPAPYRERGQMAYATGMRIVDLVREDVRPSQIMTHAAFE</sequence>
<dbReference type="InterPro" id="IPR000581">
    <property type="entry name" value="ILV_EDD_N"/>
</dbReference>
<evidence type="ECO:0000256" key="5">
    <source>
        <dbReference type="ARBA" id="ARBA00023239"/>
    </source>
</evidence>
<evidence type="ECO:0000256" key="3">
    <source>
        <dbReference type="ARBA" id="ARBA00023004"/>
    </source>
</evidence>
<feature type="non-terminal residue" evidence="7">
    <location>
        <position position="78"/>
    </location>
</feature>
<keyword evidence="8" id="KW-1185">Reference proteome</keyword>
<keyword evidence="4" id="KW-0411">Iron-sulfur</keyword>
<accession>A0A7X2CL62</accession>
<keyword evidence="3" id="KW-0408">Iron</keyword>
<name>A0A7X2CL62_9PSED</name>
<dbReference type="GO" id="GO:0051536">
    <property type="term" value="F:iron-sulfur cluster binding"/>
    <property type="evidence" value="ECO:0007669"/>
    <property type="project" value="UniProtKB-KW"/>
</dbReference>
<protein>
    <submittedName>
        <fullName evidence="7">Dihydroxy-acid dehydratase</fullName>
        <ecNumber evidence="7">4.2.1.9</ecNumber>
    </submittedName>
</protein>
<keyword evidence="5 7" id="KW-0456">Lyase</keyword>
<dbReference type="RefSeq" id="WP_194291874.1">
    <property type="nucleotide sequence ID" value="NZ_WIVX01000628.1"/>
</dbReference>
<evidence type="ECO:0000256" key="2">
    <source>
        <dbReference type="ARBA" id="ARBA00022723"/>
    </source>
</evidence>
<dbReference type="AlphaFoldDB" id="A0A7X2CL62"/>
<proteinExistence type="inferred from homology"/>
<gene>
    <name evidence="7" type="ORF">GHO30_30830</name>
</gene>
<feature type="non-terminal residue" evidence="7">
    <location>
        <position position="1"/>
    </location>
</feature>
<reference evidence="7 8" key="1">
    <citation type="submission" date="2019-10" db="EMBL/GenBank/DDBJ databases">
        <title>Evaluation of single-gene subtyping targets for Pseudomonas.</title>
        <authorList>
            <person name="Reichler S.J."/>
            <person name="Orsi R.H."/>
            <person name="Wiedmann M."/>
            <person name="Martin N.H."/>
            <person name="Murphy S.I."/>
        </authorList>
    </citation>
    <scope>NUCLEOTIDE SEQUENCE [LARGE SCALE GENOMIC DNA]</scope>
    <source>
        <strain evidence="7 8">FSL R10-2107</strain>
    </source>
</reference>
<feature type="domain" description="Dihydroxy-acid/6-phosphogluconate dehydratase N-terminal" evidence="6">
    <location>
        <begin position="3"/>
        <end position="78"/>
    </location>
</feature>
<dbReference type="InterPro" id="IPR052352">
    <property type="entry name" value="Sugar_Degrad_Dehydratases"/>
</dbReference>
<dbReference type="Proteomes" id="UP000470186">
    <property type="component" value="Unassembled WGS sequence"/>
</dbReference>
<dbReference type="GO" id="GO:0004160">
    <property type="term" value="F:dihydroxy-acid dehydratase activity"/>
    <property type="evidence" value="ECO:0007669"/>
    <property type="project" value="UniProtKB-EC"/>
</dbReference>
<keyword evidence="2" id="KW-0479">Metal-binding</keyword>
<dbReference type="PANTHER" id="PTHR43183:SF1">
    <property type="entry name" value="HYPOTHETICAL DIHYDROXY-ACID DEHYDRATASE (EUROFUNG)-RELATED"/>
    <property type="match status" value="1"/>
</dbReference>
<dbReference type="EMBL" id="WIVX01000628">
    <property type="protein sequence ID" value="MQU35675.1"/>
    <property type="molecule type" value="Genomic_DNA"/>
</dbReference>
<evidence type="ECO:0000259" key="6">
    <source>
        <dbReference type="Pfam" id="PF00920"/>
    </source>
</evidence>
<dbReference type="PANTHER" id="PTHR43183">
    <property type="entry name" value="HYPOTHETICAL DIHYDROXYACID DEHYDRATASE (EUROFUNG)-RELATED"/>
    <property type="match status" value="1"/>
</dbReference>
<evidence type="ECO:0000256" key="1">
    <source>
        <dbReference type="ARBA" id="ARBA00006486"/>
    </source>
</evidence>
<dbReference type="EC" id="4.2.1.9" evidence="7"/>
<organism evidence="7 8">
    <name type="scientific">Pseudomonas helleri</name>
    <dbReference type="NCBI Taxonomy" id="1608996"/>
    <lineage>
        <taxon>Bacteria</taxon>
        <taxon>Pseudomonadati</taxon>
        <taxon>Pseudomonadota</taxon>
        <taxon>Gammaproteobacteria</taxon>
        <taxon>Pseudomonadales</taxon>
        <taxon>Pseudomonadaceae</taxon>
        <taxon>Pseudomonas</taxon>
    </lineage>
</organism>
<evidence type="ECO:0000313" key="7">
    <source>
        <dbReference type="EMBL" id="MQU35675.1"/>
    </source>
</evidence>
<dbReference type="GO" id="GO:0046872">
    <property type="term" value="F:metal ion binding"/>
    <property type="evidence" value="ECO:0007669"/>
    <property type="project" value="UniProtKB-KW"/>
</dbReference>
<evidence type="ECO:0000256" key="4">
    <source>
        <dbReference type="ARBA" id="ARBA00023014"/>
    </source>
</evidence>
<dbReference type="InterPro" id="IPR037237">
    <property type="entry name" value="IlvD/EDD_N"/>
</dbReference>
<comment type="caution">
    <text evidence="7">The sequence shown here is derived from an EMBL/GenBank/DDBJ whole genome shotgun (WGS) entry which is preliminary data.</text>
</comment>
<dbReference type="SUPFAM" id="SSF143975">
    <property type="entry name" value="IlvD/EDD N-terminal domain-like"/>
    <property type="match status" value="1"/>
</dbReference>
<comment type="similarity">
    <text evidence="1">Belongs to the IlvD/Edd family.</text>
</comment>
<evidence type="ECO:0000313" key="8">
    <source>
        <dbReference type="Proteomes" id="UP000470186"/>
    </source>
</evidence>
<dbReference type="Pfam" id="PF00920">
    <property type="entry name" value="ILVD_EDD_N"/>
    <property type="match status" value="1"/>
</dbReference>